<dbReference type="Proteomes" id="UP000054560">
    <property type="component" value="Unassembled WGS sequence"/>
</dbReference>
<dbReference type="GO" id="GO:0047536">
    <property type="term" value="F:2-aminoadipate transaminase activity"/>
    <property type="evidence" value="ECO:0007669"/>
    <property type="project" value="TreeGrafter"/>
</dbReference>
<organism evidence="2 3">
    <name type="scientific">Sphaeroforma arctica JP610</name>
    <dbReference type="NCBI Taxonomy" id="667725"/>
    <lineage>
        <taxon>Eukaryota</taxon>
        <taxon>Ichthyosporea</taxon>
        <taxon>Ichthyophonida</taxon>
        <taxon>Sphaeroforma</taxon>
    </lineage>
</organism>
<evidence type="ECO:0000313" key="2">
    <source>
        <dbReference type="EMBL" id="KNC87759.1"/>
    </source>
</evidence>
<name>A0A0L0GFX8_9EUKA</name>
<dbReference type="SUPFAM" id="SSF53383">
    <property type="entry name" value="PLP-dependent transferases"/>
    <property type="match status" value="1"/>
</dbReference>
<dbReference type="InterPro" id="IPR015424">
    <property type="entry name" value="PyrdxlP-dep_Trfase"/>
</dbReference>
<protein>
    <recommendedName>
        <fullName evidence="1">Aminotransferase class I/classII large domain-containing protein</fullName>
    </recommendedName>
</protein>
<dbReference type="STRING" id="667725.A0A0L0GFX8"/>
<accession>A0A0L0GFX8</accession>
<sequence>MLRSLCGHIGRIPIKTLSSPTGFLLTRRFTSQPTGNMASAWKRATSDVIDFGIGQPSKNLLPMDLISDAVSDVAKRCRNDTFDVRDVLQYGDNSGQAPVLESIAKWLSKEYESDVSADRLFLTNGSSSALEIVCATLTQPGDLVLIEDPTYFLALSVFNDHSLRCLPVPADHNGLDLEALEDILDQNPEVKFIYTIPSYGNPSSSTMPLSARKKFAAILEKRKLLAVTDDVYQSLYFPTPTGVSQKPPSVMSSICPDWCISLGSFSKLLAPGLRFGWVQSPERVHSAIQNRGYVNSGGGLHPFAGAIVYSLVESGRFDVHLDALRKTLGERKGAMCEALRVGLAGTDVTFTDSDGGYFVWLTCPGRDMTALMVDCKEAGVSYTPGSKASVDGKAHGHCARLSFAYYNIDEIQLGIDRLCTVLKKQT</sequence>
<evidence type="ECO:0000259" key="1">
    <source>
        <dbReference type="Pfam" id="PF00155"/>
    </source>
</evidence>
<dbReference type="AlphaFoldDB" id="A0A0L0GFX8"/>
<keyword evidence="3" id="KW-1185">Reference proteome</keyword>
<dbReference type="InterPro" id="IPR015422">
    <property type="entry name" value="PyrdxlP-dep_Trfase_small"/>
</dbReference>
<reference evidence="2 3" key="1">
    <citation type="submission" date="2011-02" db="EMBL/GenBank/DDBJ databases">
        <title>The Genome Sequence of Sphaeroforma arctica JP610.</title>
        <authorList>
            <consortium name="The Broad Institute Genome Sequencing Platform"/>
            <person name="Russ C."/>
            <person name="Cuomo C."/>
            <person name="Young S.K."/>
            <person name="Zeng Q."/>
            <person name="Gargeya S."/>
            <person name="Alvarado L."/>
            <person name="Berlin A."/>
            <person name="Chapman S.B."/>
            <person name="Chen Z."/>
            <person name="Freedman E."/>
            <person name="Gellesch M."/>
            <person name="Goldberg J."/>
            <person name="Griggs A."/>
            <person name="Gujja S."/>
            <person name="Heilman E."/>
            <person name="Heiman D."/>
            <person name="Howarth C."/>
            <person name="Mehta T."/>
            <person name="Neiman D."/>
            <person name="Pearson M."/>
            <person name="Roberts A."/>
            <person name="Saif S."/>
            <person name="Shea T."/>
            <person name="Shenoy N."/>
            <person name="Sisk P."/>
            <person name="Stolte C."/>
            <person name="Sykes S."/>
            <person name="White J."/>
            <person name="Yandava C."/>
            <person name="Burger G."/>
            <person name="Gray M.W."/>
            <person name="Holland P.W.H."/>
            <person name="King N."/>
            <person name="Lang F.B.F."/>
            <person name="Roger A.J."/>
            <person name="Ruiz-Trillo I."/>
            <person name="Haas B."/>
            <person name="Nusbaum C."/>
            <person name="Birren B."/>
        </authorList>
    </citation>
    <scope>NUCLEOTIDE SEQUENCE [LARGE SCALE GENOMIC DNA]</scope>
    <source>
        <strain evidence="2 3">JP610</strain>
    </source>
</reference>
<dbReference type="RefSeq" id="XP_014161661.1">
    <property type="nucleotide sequence ID" value="XM_014306186.1"/>
</dbReference>
<gene>
    <name evidence="2" type="ORF">SARC_00131</name>
</gene>
<dbReference type="GeneID" id="25900635"/>
<dbReference type="PANTHER" id="PTHR42858:SF1">
    <property type="entry name" value="LD15494P"/>
    <property type="match status" value="1"/>
</dbReference>
<feature type="domain" description="Aminotransferase class I/classII large" evidence="1">
    <location>
        <begin position="47"/>
        <end position="418"/>
    </location>
</feature>
<dbReference type="eggNOG" id="KOG0634">
    <property type="taxonomic scope" value="Eukaryota"/>
</dbReference>
<dbReference type="GO" id="GO:0030170">
    <property type="term" value="F:pyridoxal phosphate binding"/>
    <property type="evidence" value="ECO:0007669"/>
    <property type="project" value="InterPro"/>
</dbReference>
<dbReference type="Gene3D" id="3.40.640.10">
    <property type="entry name" value="Type I PLP-dependent aspartate aminotransferase-like (Major domain)"/>
    <property type="match status" value="1"/>
</dbReference>
<dbReference type="OrthoDB" id="691673at2759"/>
<dbReference type="InterPro" id="IPR015421">
    <property type="entry name" value="PyrdxlP-dep_Trfase_major"/>
</dbReference>
<proteinExistence type="predicted"/>
<dbReference type="PANTHER" id="PTHR42858">
    <property type="entry name" value="AMINOTRANSFERASE"/>
    <property type="match status" value="1"/>
</dbReference>
<dbReference type="Pfam" id="PF00155">
    <property type="entry name" value="Aminotran_1_2"/>
    <property type="match status" value="1"/>
</dbReference>
<dbReference type="Gene3D" id="3.90.1150.10">
    <property type="entry name" value="Aspartate Aminotransferase, domain 1"/>
    <property type="match status" value="1"/>
</dbReference>
<dbReference type="InterPro" id="IPR004839">
    <property type="entry name" value="Aminotransferase_I/II_large"/>
</dbReference>
<dbReference type="CDD" id="cd00609">
    <property type="entry name" value="AAT_like"/>
    <property type="match status" value="1"/>
</dbReference>
<evidence type="ECO:0000313" key="3">
    <source>
        <dbReference type="Proteomes" id="UP000054560"/>
    </source>
</evidence>
<dbReference type="EMBL" id="KQ241599">
    <property type="protein sequence ID" value="KNC87759.1"/>
    <property type="molecule type" value="Genomic_DNA"/>
</dbReference>